<name>A0AAE0C997_9CHLO</name>
<sequence>MAHPFFGSFPMNNPPAPTLISTKAALIQANIDDRTPIYNQLPNASMMACLTDARICIDQFMDCVKQALEADMLFDATGKAQIAMHHAKLLKCLENLQICMRGCHTQFENKMRMQVDDKAFYCNFKMMSHFFVQEAEGILGLFKLYHAMGDTMHAMDDMHELIIKSKCASEEETRRMCGQALLSARTMGRMSACEIPEIMWQVTMAWITQLNARGQGTVAATVTNAFNSLINSVNDLRKCESLYDYHYNSVKEACHFRQIAMACCEPDNIAEAKRRHPAHGSANDYSKAMILVCKKAISDGNEAVERVGKQSTNLLVDISKLPY</sequence>
<organism evidence="1 2">
    <name type="scientific">Cymbomonas tetramitiformis</name>
    <dbReference type="NCBI Taxonomy" id="36881"/>
    <lineage>
        <taxon>Eukaryota</taxon>
        <taxon>Viridiplantae</taxon>
        <taxon>Chlorophyta</taxon>
        <taxon>Pyramimonadophyceae</taxon>
        <taxon>Pyramimonadales</taxon>
        <taxon>Pyramimonadaceae</taxon>
        <taxon>Cymbomonas</taxon>
    </lineage>
</organism>
<dbReference type="Proteomes" id="UP001190700">
    <property type="component" value="Unassembled WGS sequence"/>
</dbReference>
<gene>
    <name evidence="1" type="ORF">CYMTET_40937</name>
</gene>
<keyword evidence="2" id="KW-1185">Reference proteome</keyword>
<reference evidence="1 2" key="1">
    <citation type="journal article" date="2015" name="Genome Biol. Evol.">
        <title>Comparative Genomics of a Bacterivorous Green Alga Reveals Evolutionary Causalities and Consequences of Phago-Mixotrophic Mode of Nutrition.</title>
        <authorList>
            <person name="Burns J.A."/>
            <person name="Paasch A."/>
            <person name="Narechania A."/>
            <person name="Kim E."/>
        </authorList>
    </citation>
    <scope>NUCLEOTIDE SEQUENCE [LARGE SCALE GENOMIC DNA]</scope>
    <source>
        <strain evidence="1 2">PLY_AMNH</strain>
    </source>
</reference>
<dbReference type="AlphaFoldDB" id="A0AAE0C997"/>
<proteinExistence type="predicted"/>
<dbReference type="EMBL" id="LGRX02027229">
    <property type="protein sequence ID" value="KAK3249657.1"/>
    <property type="molecule type" value="Genomic_DNA"/>
</dbReference>
<comment type="caution">
    <text evidence="1">The sequence shown here is derived from an EMBL/GenBank/DDBJ whole genome shotgun (WGS) entry which is preliminary data.</text>
</comment>
<evidence type="ECO:0000313" key="1">
    <source>
        <dbReference type="EMBL" id="KAK3249657.1"/>
    </source>
</evidence>
<accession>A0AAE0C997</accession>
<protein>
    <submittedName>
        <fullName evidence="1">Uncharacterized protein</fullName>
    </submittedName>
</protein>
<evidence type="ECO:0000313" key="2">
    <source>
        <dbReference type="Proteomes" id="UP001190700"/>
    </source>
</evidence>